<protein>
    <submittedName>
        <fullName evidence="1">Uncharacterized protein</fullName>
    </submittedName>
</protein>
<evidence type="ECO:0000313" key="2">
    <source>
        <dbReference type="Proteomes" id="UP000887159"/>
    </source>
</evidence>
<organism evidence="1 2">
    <name type="scientific">Trichonephila clavipes</name>
    <name type="common">Golden silk orbweaver</name>
    <name type="synonym">Nephila clavipes</name>
    <dbReference type="NCBI Taxonomy" id="2585209"/>
    <lineage>
        <taxon>Eukaryota</taxon>
        <taxon>Metazoa</taxon>
        <taxon>Ecdysozoa</taxon>
        <taxon>Arthropoda</taxon>
        <taxon>Chelicerata</taxon>
        <taxon>Arachnida</taxon>
        <taxon>Araneae</taxon>
        <taxon>Araneomorphae</taxon>
        <taxon>Entelegynae</taxon>
        <taxon>Araneoidea</taxon>
        <taxon>Nephilidae</taxon>
        <taxon>Trichonephila</taxon>
    </lineage>
</organism>
<name>A0A8X6SQE1_TRICX</name>
<gene>
    <name evidence="1" type="ORF">TNCV_1573361</name>
</gene>
<dbReference type="EMBL" id="BMAU01021334">
    <property type="protein sequence ID" value="GFY15525.1"/>
    <property type="molecule type" value="Genomic_DNA"/>
</dbReference>
<keyword evidence="2" id="KW-1185">Reference proteome</keyword>
<proteinExistence type="predicted"/>
<sequence length="102" mass="11534">MPGFLLVIEIAWLYLGAAWPKLALAPLNPTLNSTQRLVVPYSRLLKFSGYLLFGIRNFSYGVAHWYLAFEDLPGAGITFITPHELVSLFSEAPHISYTTYRK</sequence>
<dbReference type="AlphaFoldDB" id="A0A8X6SQE1"/>
<accession>A0A8X6SQE1</accession>
<reference evidence="1" key="1">
    <citation type="submission" date="2020-08" db="EMBL/GenBank/DDBJ databases">
        <title>Multicomponent nature underlies the extraordinary mechanical properties of spider dragline silk.</title>
        <authorList>
            <person name="Kono N."/>
            <person name="Nakamura H."/>
            <person name="Mori M."/>
            <person name="Yoshida Y."/>
            <person name="Ohtoshi R."/>
            <person name="Malay A.D."/>
            <person name="Moran D.A.P."/>
            <person name="Tomita M."/>
            <person name="Numata K."/>
            <person name="Arakawa K."/>
        </authorList>
    </citation>
    <scope>NUCLEOTIDE SEQUENCE</scope>
</reference>
<comment type="caution">
    <text evidence="1">The sequence shown here is derived from an EMBL/GenBank/DDBJ whole genome shotgun (WGS) entry which is preliminary data.</text>
</comment>
<evidence type="ECO:0000313" key="1">
    <source>
        <dbReference type="EMBL" id="GFY15525.1"/>
    </source>
</evidence>
<dbReference type="Proteomes" id="UP000887159">
    <property type="component" value="Unassembled WGS sequence"/>
</dbReference>